<gene>
    <name evidence="2" type="ORF">B0T14DRAFT_148860</name>
</gene>
<evidence type="ECO:0000313" key="2">
    <source>
        <dbReference type="EMBL" id="KAK0622445.1"/>
    </source>
</evidence>
<accession>A0AA40C2C9</accession>
<feature type="compositionally biased region" description="Acidic residues" evidence="1">
    <location>
        <begin position="449"/>
        <end position="458"/>
    </location>
</feature>
<sequence>MAETQAAKMAIRSLPKTLDETYERIFQRIRDEDYTLVQTALALICGKSRATGTPLITTVLLRLLNPLPANQWGETTYQGLTLSHLRRVSGCLLTVSVHKNDEMGVIELAHYIVKEFLLSDRIAQGPASQFSLSEVYARREYCRRVLLVVSELQNWETEHAPYLCGPGYFCANEVLGGLLRECEGDALQDQQLKDLYRIVLDPSRPSWDFLGSIHKFSDYYFHLIPYSEPPDCPDAAAFANFVSVELFFLAKELVQTLDIDKILYRTPISTRGLSNLVRTSSIVDFYNEWPEACYVNNRETHYGCNKQILKIAAGAGDPTAALCTYLGYHEHYDPPGSVGHCMAHEFFACGADVNGVGYRVTPLQIATYRLDASAVTDLLDWGASVTGVGDPAGVAVLGGRFDVIPADMPPLTLVRSLRSLGVDVDSAESLQAVQLVEEVLLKRSTKEDGVDEDQEGGCDSEVAIGRIGEKS</sequence>
<feature type="region of interest" description="Disordered" evidence="1">
    <location>
        <begin position="445"/>
        <end position="471"/>
    </location>
</feature>
<dbReference type="EMBL" id="JAULSU010000003">
    <property type="protein sequence ID" value="KAK0622445.1"/>
    <property type="molecule type" value="Genomic_DNA"/>
</dbReference>
<organism evidence="2 3">
    <name type="scientific">Immersiella caudata</name>
    <dbReference type="NCBI Taxonomy" id="314043"/>
    <lineage>
        <taxon>Eukaryota</taxon>
        <taxon>Fungi</taxon>
        <taxon>Dikarya</taxon>
        <taxon>Ascomycota</taxon>
        <taxon>Pezizomycotina</taxon>
        <taxon>Sordariomycetes</taxon>
        <taxon>Sordariomycetidae</taxon>
        <taxon>Sordariales</taxon>
        <taxon>Lasiosphaeriaceae</taxon>
        <taxon>Immersiella</taxon>
    </lineage>
</organism>
<evidence type="ECO:0000313" key="3">
    <source>
        <dbReference type="Proteomes" id="UP001175000"/>
    </source>
</evidence>
<protein>
    <submittedName>
        <fullName evidence="2">Uncharacterized protein</fullName>
    </submittedName>
</protein>
<name>A0AA40C2C9_9PEZI</name>
<dbReference type="Proteomes" id="UP001175000">
    <property type="component" value="Unassembled WGS sequence"/>
</dbReference>
<reference evidence="2" key="1">
    <citation type="submission" date="2023-06" db="EMBL/GenBank/DDBJ databases">
        <title>Genome-scale phylogeny and comparative genomics of the fungal order Sordariales.</title>
        <authorList>
            <consortium name="Lawrence Berkeley National Laboratory"/>
            <person name="Hensen N."/>
            <person name="Bonometti L."/>
            <person name="Westerberg I."/>
            <person name="Brannstrom I.O."/>
            <person name="Guillou S."/>
            <person name="Cros-Aarteil S."/>
            <person name="Calhoun S."/>
            <person name="Haridas S."/>
            <person name="Kuo A."/>
            <person name="Mondo S."/>
            <person name="Pangilinan J."/>
            <person name="Riley R."/>
            <person name="Labutti K."/>
            <person name="Andreopoulos B."/>
            <person name="Lipzen A."/>
            <person name="Chen C."/>
            <person name="Yanf M."/>
            <person name="Daum C."/>
            <person name="Ng V."/>
            <person name="Clum A."/>
            <person name="Steindorff A."/>
            <person name="Ohm R."/>
            <person name="Martin F."/>
            <person name="Silar P."/>
            <person name="Natvig D."/>
            <person name="Lalanne C."/>
            <person name="Gautier V."/>
            <person name="Ament-Velasquez S.L."/>
            <person name="Kruys A."/>
            <person name="Hutchinson M.I."/>
            <person name="Powell A.J."/>
            <person name="Barry K."/>
            <person name="Miller A.N."/>
            <person name="Grigoriev I.V."/>
            <person name="Debuchy R."/>
            <person name="Gladieux P."/>
            <person name="Thoren M.H."/>
            <person name="Johannesson H."/>
        </authorList>
    </citation>
    <scope>NUCLEOTIDE SEQUENCE</scope>
    <source>
        <strain evidence="2">CBS 606.72</strain>
    </source>
</reference>
<dbReference type="AlphaFoldDB" id="A0AA40C2C9"/>
<comment type="caution">
    <text evidence="2">The sequence shown here is derived from an EMBL/GenBank/DDBJ whole genome shotgun (WGS) entry which is preliminary data.</text>
</comment>
<proteinExistence type="predicted"/>
<keyword evidence="3" id="KW-1185">Reference proteome</keyword>
<evidence type="ECO:0000256" key="1">
    <source>
        <dbReference type="SAM" id="MobiDB-lite"/>
    </source>
</evidence>